<dbReference type="PANTHER" id="PTHR43699:SF1">
    <property type="entry name" value="3-DEHYDROQUINATE DEHYDRATASE"/>
    <property type="match status" value="1"/>
</dbReference>
<dbReference type="GO" id="GO:0008652">
    <property type="term" value="P:amino acid biosynthetic process"/>
    <property type="evidence" value="ECO:0007669"/>
    <property type="project" value="UniProtKB-KW"/>
</dbReference>
<dbReference type="InterPro" id="IPR050146">
    <property type="entry name" value="Type-I_3-dehydroquinase"/>
</dbReference>
<comment type="function">
    <text evidence="5">Involved in the third step of the chorismate pathway, which leads to the biosynthesis of aromatic amino acids. Catalyzes the cis-dehydration of 3-dehydroquinate (DHQ) and introduces the first double bond of the aromatic ring to yield 3-dehydroshikimate.</text>
</comment>
<comment type="similarity">
    <text evidence="5">Belongs to the type-I 3-dehydroquinase family.</text>
</comment>
<accession>A0A077VPZ9</accession>
<dbReference type="EMBL" id="CCEH01000037">
    <property type="protein sequence ID" value="CDR29383.1"/>
    <property type="molecule type" value="Genomic_DNA"/>
</dbReference>
<reference evidence="6 7" key="1">
    <citation type="submission" date="2014-05" db="EMBL/GenBank/DDBJ databases">
        <authorList>
            <person name="Aslett A.Martin."/>
            <person name="De Silva Nishadi"/>
        </authorList>
    </citation>
    <scope>NUCLEOTIDE SEQUENCE [LARGE SCALE GENOMIC DNA]</scope>
</reference>
<dbReference type="FunFam" id="3.20.20.70:FF:000047">
    <property type="entry name" value="3-dehydroquinate dehydratase"/>
    <property type="match status" value="1"/>
</dbReference>
<organism evidence="6 7">
    <name type="scientific">Staphylococcus schweitzeri</name>
    <dbReference type="NCBI Taxonomy" id="1654388"/>
    <lineage>
        <taxon>Bacteria</taxon>
        <taxon>Bacillati</taxon>
        <taxon>Bacillota</taxon>
        <taxon>Bacilli</taxon>
        <taxon>Bacillales</taxon>
        <taxon>Staphylococcaceae</taxon>
        <taxon>Staphylococcus</taxon>
    </lineage>
</organism>
<feature type="active site" description="Schiff-base intermediate with substrate" evidence="5">
    <location>
        <position position="160"/>
    </location>
</feature>
<evidence type="ECO:0000313" key="6">
    <source>
        <dbReference type="EMBL" id="CDR29383.1"/>
    </source>
</evidence>
<evidence type="ECO:0000256" key="5">
    <source>
        <dbReference type="HAMAP-Rule" id="MF_00214"/>
    </source>
</evidence>
<dbReference type="GO" id="GO:0009073">
    <property type="term" value="P:aromatic amino acid family biosynthetic process"/>
    <property type="evidence" value="ECO:0007669"/>
    <property type="project" value="UniProtKB-KW"/>
</dbReference>
<keyword evidence="3 5" id="KW-0456">Lyase</keyword>
<gene>
    <name evidence="5 6" type="primary">aroD</name>
    <name evidence="6" type="ORF">ERS140147_02595</name>
</gene>
<dbReference type="InterPro" id="IPR001381">
    <property type="entry name" value="DHquinase_I"/>
</dbReference>
<dbReference type="NCBIfam" id="TIGR01093">
    <property type="entry name" value="aroD"/>
    <property type="match status" value="1"/>
</dbReference>
<protein>
    <recommendedName>
        <fullName evidence="5">3-dehydroquinate dehydratase</fullName>
        <shortName evidence="5">3-dehydroquinase</shortName>
        <ecNumber evidence="5">4.2.1.10</ecNumber>
    </recommendedName>
    <alternativeName>
        <fullName evidence="5">Type I DHQase</fullName>
    </alternativeName>
    <alternativeName>
        <fullName evidence="5">Type I dehydroquinase</fullName>
        <shortName evidence="5">DHQ1</shortName>
    </alternativeName>
</protein>
<evidence type="ECO:0000256" key="1">
    <source>
        <dbReference type="ARBA" id="ARBA00001864"/>
    </source>
</evidence>
<proteinExistence type="inferred from homology"/>
<dbReference type="InterPro" id="IPR013785">
    <property type="entry name" value="Aldolase_TIM"/>
</dbReference>
<comment type="pathway">
    <text evidence="5">Metabolic intermediate biosynthesis; chorismate biosynthesis; chorismate from D-erythrose 4-phosphate and phosphoenolpyruvate: step 3/7.</text>
</comment>
<feature type="binding site" evidence="5">
    <location>
        <begin position="35"/>
        <end position="37"/>
    </location>
    <ligand>
        <name>3-dehydroquinate</name>
        <dbReference type="ChEBI" id="CHEBI:32364"/>
    </ligand>
</feature>
<name>A0A077VPZ9_9STAP</name>
<keyword evidence="5" id="KW-0028">Amino-acid biosynthesis</keyword>
<dbReference type="GO" id="GO:0003855">
    <property type="term" value="F:3-dehydroquinate dehydratase activity"/>
    <property type="evidence" value="ECO:0007669"/>
    <property type="project" value="UniProtKB-UniRule"/>
</dbReference>
<dbReference type="RefSeq" id="WP_047532272.1">
    <property type="nucleotide sequence ID" value="NZ_CCEH01000037.1"/>
</dbReference>
<evidence type="ECO:0000313" key="7">
    <source>
        <dbReference type="Proteomes" id="UP000044616"/>
    </source>
</evidence>
<feature type="binding site" evidence="5">
    <location>
        <position position="202"/>
    </location>
    <ligand>
        <name>3-dehydroquinate</name>
        <dbReference type="ChEBI" id="CHEBI:32364"/>
    </ligand>
</feature>
<dbReference type="AlphaFoldDB" id="A0A077VPZ9"/>
<evidence type="ECO:0000256" key="4">
    <source>
        <dbReference type="ARBA" id="ARBA00023270"/>
    </source>
</evidence>
<dbReference type="Pfam" id="PF01487">
    <property type="entry name" value="DHquinase_I"/>
    <property type="match status" value="1"/>
</dbReference>
<feature type="active site" description="Proton donor/acceptor" evidence="5">
    <location>
        <position position="133"/>
    </location>
</feature>
<dbReference type="UniPathway" id="UPA00053">
    <property type="reaction ID" value="UER00086"/>
</dbReference>
<dbReference type="EC" id="4.2.1.10" evidence="5"/>
<dbReference type="GO" id="GO:0046279">
    <property type="term" value="P:3,4-dihydroxybenzoate biosynthetic process"/>
    <property type="evidence" value="ECO:0007669"/>
    <property type="project" value="TreeGrafter"/>
</dbReference>
<sequence length="239" mass="26774">MKTVEVVATIAPQIQIDETLQEQINKRSDAIDIIELRIDQLENISADNVSKLVIKLKTLPKINKVLVTYRTAGQGGSGEITSGSYLNLLSSLANVKEIDMVDVEWEKNIELERFQQVIKKLQVQDKEVIISHHNFDETPSLDELQFIYFKMQKFNPEYVKLAVMPRNKNDVLNLLQAMVTFSDTMNCKVVGISMSKIGLISRTAQGIFGGALTYGCIGEPQAPGQVDVVDLKEQVSLYL</sequence>
<feature type="binding site" evidence="5">
    <location>
        <position position="225"/>
    </location>
    <ligand>
        <name>3-dehydroquinate</name>
        <dbReference type="ChEBI" id="CHEBI:32364"/>
    </ligand>
</feature>
<keyword evidence="2 5" id="KW-0057">Aromatic amino acid biosynthesis</keyword>
<dbReference type="Gene3D" id="3.20.20.70">
    <property type="entry name" value="Aldolase class I"/>
    <property type="match status" value="1"/>
</dbReference>
<comment type="subunit">
    <text evidence="5">Homodimer.</text>
</comment>
<dbReference type="CDD" id="cd00502">
    <property type="entry name" value="DHQase_I"/>
    <property type="match status" value="1"/>
</dbReference>
<evidence type="ECO:0000256" key="2">
    <source>
        <dbReference type="ARBA" id="ARBA00023141"/>
    </source>
</evidence>
<dbReference type="SUPFAM" id="SSF51569">
    <property type="entry name" value="Aldolase"/>
    <property type="match status" value="1"/>
</dbReference>
<feature type="binding site" evidence="5">
    <location>
        <position position="70"/>
    </location>
    <ligand>
        <name>3-dehydroquinate</name>
        <dbReference type="ChEBI" id="CHEBI:32364"/>
    </ligand>
</feature>
<comment type="catalytic activity">
    <reaction evidence="1 5">
        <text>3-dehydroquinate = 3-dehydroshikimate + H2O</text>
        <dbReference type="Rhea" id="RHEA:21096"/>
        <dbReference type="ChEBI" id="CHEBI:15377"/>
        <dbReference type="ChEBI" id="CHEBI:16630"/>
        <dbReference type="ChEBI" id="CHEBI:32364"/>
        <dbReference type="EC" id="4.2.1.10"/>
    </reaction>
</comment>
<keyword evidence="4 5" id="KW-0704">Schiff base</keyword>
<dbReference type="HAMAP" id="MF_00214">
    <property type="entry name" value="AroD"/>
    <property type="match status" value="1"/>
</dbReference>
<comment type="caution">
    <text evidence="5">Lacks conserved residue(s) required for the propagation of feature annotation.</text>
</comment>
<dbReference type="PANTHER" id="PTHR43699">
    <property type="entry name" value="3-DEHYDROQUINATE DEHYDRATASE"/>
    <property type="match status" value="1"/>
</dbReference>
<evidence type="ECO:0000256" key="3">
    <source>
        <dbReference type="ARBA" id="ARBA00023239"/>
    </source>
</evidence>
<dbReference type="GO" id="GO:0009423">
    <property type="term" value="P:chorismate biosynthetic process"/>
    <property type="evidence" value="ECO:0007669"/>
    <property type="project" value="UniProtKB-UniRule"/>
</dbReference>
<dbReference type="Proteomes" id="UP000044616">
    <property type="component" value="Unassembled WGS sequence"/>
</dbReference>